<dbReference type="PANTHER" id="PTHR34388">
    <property type="entry name" value="DNA POLYMERASE III SUBUNIT DELTA"/>
    <property type="match status" value="1"/>
</dbReference>
<dbReference type="NCBIfam" id="TIGR01128">
    <property type="entry name" value="holA"/>
    <property type="match status" value="1"/>
</dbReference>
<dbReference type="Gene3D" id="1.10.8.60">
    <property type="match status" value="1"/>
</dbReference>
<accession>A0A0G3I6K5</accession>
<reference evidence="5 6" key="1">
    <citation type="journal article" date="2015" name="Genome Announc.">
        <title>Complete Genome Sequence of 'Candidatus Liberibacter africanus,' a Bacterium Associated with Citrus Huanglongbing.</title>
        <authorList>
            <person name="Lin H."/>
            <person name="Pietersen G."/>
            <person name="Han C."/>
            <person name="Read D.A."/>
            <person name="Lou B."/>
            <person name="Gupta G."/>
            <person name="Civerolo E.L."/>
        </authorList>
    </citation>
    <scope>NUCLEOTIDE SEQUENCE [LARGE SCALE GENOMIC DNA]</scope>
    <source>
        <strain evidence="5 6">PTSAPSY</strain>
    </source>
</reference>
<organism evidence="5 6">
    <name type="scientific">Candidatus Liberibacter africanus PTSAPSY</name>
    <dbReference type="NCBI Taxonomy" id="1277257"/>
    <lineage>
        <taxon>Bacteria</taxon>
        <taxon>Pseudomonadati</taxon>
        <taxon>Pseudomonadota</taxon>
        <taxon>Alphaproteobacteria</taxon>
        <taxon>Hyphomicrobiales</taxon>
        <taxon>Rhizobiaceae</taxon>
        <taxon>Liberibacter</taxon>
    </lineage>
</organism>
<dbReference type="KEGG" id="lau:G293_02555"/>
<dbReference type="PANTHER" id="PTHR34388:SF1">
    <property type="entry name" value="DNA POLYMERASE III SUBUNIT DELTA"/>
    <property type="match status" value="1"/>
</dbReference>
<proteinExistence type="predicted"/>
<dbReference type="OrthoDB" id="9804983at2"/>
<name>A0A0G3I6K5_LIBAF</name>
<dbReference type="Proteomes" id="UP000035503">
    <property type="component" value="Chromosome"/>
</dbReference>
<dbReference type="GO" id="GO:0003677">
    <property type="term" value="F:DNA binding"/>
    <property type="evidence" value="ECO:0007669"/>
    <property type="project" value="InterPro"/>
</dbReference>
<dbReference type="InterPro" id="IPR027417">
    <property type="entry name" value="P-loop_NTPase"/>
</dbReference>
<evidence type="ECO:0000256" key="2">
    <source>
        <dbReference type="ARBA" id="ARBA00022695"/>
    </source>
</evidence>
<keyword evidence="3" id="KW-0235">DNA replication</keyword>
<evidence type="ECO:0000313" key="5">
    <source>
        <dbReference type="EMBL" id="AKK20143.1"/>
    </source>
</evidence>
<keyword evidence="6" id="KW-1185">Reference proteome</keyword>
<dbReference type="InterPro" id="IPR005790">
    <property type="entry name" value="DNA_polIII_delta"/>
</dbReference>
<evidence type="ECO:0000313" key="6">
    <source>
        <dbReference type="Proteomes" id="UP000035503"/>
    </source>
</evidence>
<dbReference type="Gene3D" id="3.40.50.300">
    <property type="entry name" value="P-loop containing nucleotide triphosphate hydrolases"/>
    <property type="match status" value="1"/>
</dbReference>
<dbReference type="AlphaFoldDB" id="A0A0G3I6K5"/>
<keyword evidence="1" id="KW-0808">Transferase</keyword>
<gene>
    <name evidence="5" type="ORF">G293_02555</name>
</gene>
<dbReference type="GO" id="GO:0006261">
    <property type="term" value="P:DNA-templated DNA replication"/>
    <property type="evidence" value="ECO:0007669"/>
    <property type="project" value="TreeGrafter"/>
</dbReference>
<dbReference type="PATRIC" id="fig|1277257.4.peg.551"/>
<evidence type="ECO:0000256" key="3">
    <source>
        <dbReference type="ARBA" id="ARBA00022705"/>
    </source>
</evidence>
<protein>
    <submittedName>
        <fullName evidence="5">DNA polymerase III subunit delta</fullName>
    </submittedName>
</protein>
<evidence type="ECO:0000256" key="1">
    <source>
        <dbReference type="ARBA" id="ARBA00022679"/>
    </source>
</evidence>
<dbReference type="RefSeq" id="WP_047264173.1">
    <property type="nucleotide sequence ID" value="NZ_CP004021.1"/>
</dbReference>
<dbReference type="SUPFAM" id="SSF52540">
    <property type="entry name" value="P-loop containing nucleoside triphosphate hydrolases"/>
    <property type="match status" value="1"/>
</dbReference>
<dbReference type="STRING" id="1277257.G293_02555"/>
<sequence length="345" mass="40367">MTIIKSHEFFKKSTQKHCLSHFVFIFYGKDKGLIFELIAQFKEKIYLEYPHLFSLVVLDSVEIQKKPTILWNEIKSVSLFHERKILLIDNFSSEKNVIECLKEIVSKSINTHIIIIKSNELKKYTALREIAEKFTNVLAISCYPDNDVDLLKLIKENIKLNKKSISIEATQTLLEHLGGDRVASRNEIQKLLSYCSEDDLITEQHVKDIICDTHVLYIEEIINATLQGKTYHALMLADFFFTSKMSPNALLNGFLQKFQLLDKINIEKECSKMSFEQIIQKIEKNIITKKRLFLQEALQKWNKIIVEKTLHKIDQVIRVVRRKRSLEKNIIFQTILSISQIVHKN</sequence>
<keyword evidence="4" id="KW-0239">DNA-directed DNA polymerase</keyword>
<dbReference type="GO" id="GO:0009360">
    <property type="term" value="C:DNA polymerase III complex"/>
    <property type="evidence" value="ECO:0007669"/>
    <property type="project" value="TreeGrafter"/>
</dbReference>
<evidence type="ECO:0000256" key="4">
    <source>
        <dbReference type="ARBA" id="ARBA00022932"/>
    </source>
</evidence>
<keyword evidence="2" id="KW-0548">Nucleotidyltransferase</keyword>
<dbReference type="EMBL" id="CP004021">
    <property type="protein sequence ID" value="AKK20143.1"/>
    <property type="molecule type" value="Genomic_DNA"/>
</dbReference>
<dbReference type="GO" id="GO:0003887">
    <property type="term" value="F:DNA-directed DNA polymerase activity"/>
    <property type="evidence" value="ECO:0007669"/>
    <property type="project" value="UniProtKB-KW"/>
</dbReference>